<name>Q12V62_METBU</name>
<dbReference type="EC" id="2.7.3.-" evidence="7"/>
<dbReference type="SMART" id="SM00387">
    <property type="entry name" value="HATPase_c"/>
    <property type="match status" value="1"/>
</dbReference>
<dbReference type="NCBIfam" id="TIGR00229">
    <property type="entry name" value="sensory_box"/>
    <property type="match status" value="1"/>
</dbReference>
<dbReference type="SUPFAM" id="SSF55874">
    <property type="entry name" value="ATPase domain of HSP90 chaperone/DNA topoisomerase II/histidine kinase"/>
    <property type="match status" value="1"/>
</dbReference>
<dbReference type="Pfam" id="PF02518">
    <property type="entry name" value="HATPase_c"/>
    <property type="match status" value="1"/>
</dbReference>
<keyword evidence="1 2" id="KW-0597">Phosphoprotein</keyword>
<gene>
    <name evidence="7" type="ordered locus">Mbur_1775</name>
</gene>
<dbReference type="Gene3D" id="3.30.565.10">
    <property type="entry name" value="Histidine kinase-like ATPase, C-terminal domain"/>
    <property type="match status" value="1"/>
</dbReference>
<dbReference type="EMBL" id="CP000300">
    <property type="protein sequence ID" value="ABE52664.1"/>
    <property type="molecule type" value="Genomic_DNA"/>
</dbReference>
<dbReference type="SUPFAM" id="SSF55785">
    <property type="entry name" value="PYP-like sensor domain (PAS domain)"/>
    <property type="match status" value="1"/>
</dbReference>
<feature type="modified residue" description="4-aspartylphosphate" evidence="2">
    <location>
        <position position="55"/>
    </location>
</feature>
<dbReference type="InterPro" id="IPR036097">
    <property type="entry name" value="HisK_dim/P_sf"/>
</dbReference>
<dbReference type="PANTHER" id="PTHR43547:SF2">
    <property type="entry name" value="HYBRID SIGNAL TRANSDUCTION HISTIDINE KINASE C"/>
    <property type="match status" value="1"/>
</dbReference>
<evidence type="ECO:0000313" key="8">
    <source>
        <dbReference type="Proteomes" id="UP000001979"/>
    </source>
</evidence>
<accession>Q12V62</accession>
<dbReference type="InterPro" id="IPR036890">
    <property type="entry name" value="HATPase_C_sf"/>
</dbReference>
<keyword evidence="8" id="KW-1185">Reference proteome</keyword>
<dbReference type="SMART" id="SM00091">
    <property type="entry name" value="PAS"/>
    <property type="match status" value="1"/>
</dbReference>
<dbReference type="Gene3D" id="3.40.50.2300">
    <property type="match status" value="1"/>
</dbReference>
<evidence type="ECO:0000256" key="1">
    <source>
        <dbReference type="ARBA" id="ARBA00022553"/>
    </source>
</evidence>
<evidence type="ECO:0000259" key="3">
    <source>
        <dbReference type="PROSITE" id="PS50109"/>
    </source>
</evidence>
<reference evidence="8" key="1">
    <citation type="journal article" date="2009" name="ISME J.">
        <title>The genome sequence of the psychrophilic archaeon, Methanococcoides burtonii: the role of genome evolution in cold adaptation.</title>
        <authorList>
            <person name="Allen M.A."/>
            <person name="Lauro F.M."/>
            <person name="Williams T.J."/>
            <person name="Burg D."/>
            <person name="Siddiqui K.S."/>
            <person name="De Francisci D."/>
            <person name="Chong K.W."/>
            <person name="Pilak O."/>
            <person name="Chew H.H."/>
            <person name="De Maere M.Z."/>
            <person name="Ting L."/>
            <person name="Katrib M."/>
            <person name="Ng C."/>
            <person name="Sowers K.R."/>
            <person name="Galperin M.Y."/>
            <person name="Anderson I.J."/>
            <person name="Ivanova N."/>
            <person name="Dalin E."/>
            <person name="Martinez M."/>
            <person name="Lapidus A."/>
            <person name="Hauser L."/>
            <person name="Land M."/>
            <person name="Thomas T."/>
            <person name="Cavicchioli R."/>
        </authorList>
    </citation>
    <scope>NUCLEOTIDE SEQUENCE [LARGE SCALE GENOMIC DNA]</scope>
    <source>
        <strain evidence="8">DSM 6242 / NBRC 107633 / OCM 468 / ACE-M</strain>
    </source>
</reference>
<dbReference type="Gene3D" id="3.30.450.20">
    <property type="entry name" value="PAS domain"/>
    <property type="match status" value="1"/>
</dbReference>
<protein>
    <submittedName>
        <fullName evidence="7">Response regulator domain-containing multisensor signal transduction histidine kinase</fullName>
        <ecNumber evidence="7">2.7.3.-</ecNumber>
    </submittedName>
</protein>
<evidence type="ECO:0000256" key="2">
    <source>
        <dbReference type="PROSITE-ProRule" id="PRU00169"/>
    </source>
</evidence>
<sequence>MPLKKSKILIIDNEIFNVELLEAILSSDYEVIKAYSGYKGLEIATTESPDIILLDIMIPDITGHELCKILKNDERTRLIPIIMLTSLTEKKEKIKSLEEGADDFLNKPVNYLEISSRVRSLLKIKHLQENIIQEKNQAYQYLDAAGSIIVIINKDTEIVFANKKSCNIFGWEKKDIRGKSWIDLIQENGRESRKQDLHNILSGKAEPPEYYERLIVTKNADGTFSERIILWHDVILKDSEGNITGIIRSGENTTERKNIEEELSKANEKLHSSHKMKDEFLANINHELRTPLISIKGFSELLYNERLGNLNERQKRTMESVVRNSERLQHLIESLFYVSEMQNETIKYTFSFLNIKNILETLKKDMFPQIDHKGLEVNADIPDSLPPIHGNTKYIESVLMHLLDNAIKYTPSGKSISLIASEENGDIHIIIKDTGKGIPTDMLTHIFSEVPEEGDECDLCYSNQDYGLIICKKIIEAHRGSIWINSEVNHGTEIHVKLPVFVEKEISANK</sequence>
<dbReference type="InterPro" id="IPR003594">
    <property type="entry name" value="HATPase_dom"/>
</dbReference>
<dbReference type="SMART" id="SM00388">
    <property type="entry name" value="HisKA"/>
    <property type="match status" value="1"/>
</dbReference>
<dbReference type="PRINTS" id="PR00344">
    <property type="entry name" value="BCTRLSENSOR"/>
</dbReference>
<dbReference type="AlphaFoldDB" id="Q12V62"/>
<dbReference type="GeneID" id="3997750"/>
<keyword evidence="7" id="KW-0418">Kinase</keyword>
<feature type="domain" description="Response regulatory" evidence="4">
    <location>
        <begin position="7"/>
        <end position="122"/>
    </location>
</feature>
<dbReference type="InterPro" id="IPR035965">
    <property type="entry name" value="PAS-like_dom_sf"/>
</dbReference>
<feature type="domain" description="Histidine kinase" evidence="3">
    <location>
        <begin position="283"/>
        <end position="502"/>
    </location>
</feature>
<dbReference type="PROSITE" id="PS50113">
    <property type="entry name" value="PAC"/>
    <property type="match status" value="1"/>
</dbReference>
<dbReference type="CDD" id="cd00075">
    <property type="entry name" value="HATPase"/>
    <property type="match status" value="1"/>
</dbReference>
<dbReference type="KEGG" id="mbu:Mbur_1775"/>
<dbReference type="Pfam" id="PF00989">
    <property type="entry name" value="PAS"/>
    <property type="match status" value="1"/>
</dbReference>
<evidence type="ECO:0000259" key="5">
    <source>
        <dbReference type="PROSITE" id="PS50112"/>
    </source>
</evidence>
<dbReference type="GO" id="GO:0006355">
    <property type="term" value="P:regulation of DNA-templated transcription"/>
    <property type="evidence" value="ECO:0007669"/>
    <property type="project" value="InterPro"/>
</dbReference>
<dbReference type="OrthoDB" id="3369at2157"/>
<dbReference type="InterPro" id="IPR005467">
    <property type="entry name" value="His_kinase_dom"/>
</dbReference>
<dbReference type="InterPro" id="IPR013767">
    <property type="entry name" value="PAS_fold"/>
</dbReference>
<evidence type="ECO:0000313" key="7">
    <source>
        <dbReference type="EMBL" id="ABE52664.1"/>
    </source>
</evidence>
<dbReference type="PROSITE" id="PS50109">
    <property type="entry name" value="HIS_KIN"/>
    <property type="match status" value="1"/>
</dbReference>
<dbReference type="GO" id="GO:0000155">
    <property type="term" value="F:phosphorelay sensor kinase activity"/>
    <property type="evidence" value="ECO:0007669"/>
    <property type="project" value="InterPro"/>
</dbReference>
<dbReference type="HOGENOM" id="CLU_000445_114_72_2"/>
<dbReference type="Pfam" id="PF00512">
    <property type="entry name" value="HisKA"/>
    <property type="match status" value="1"/>
</dbReference>
<dbReference type="PROSITE" id="PS50112">
    <property type="entry name" value="PAS"/>
    <property type="match status" value="1"/>
</dbReference>
<dbReference type="CDD" id="cd00082">
    <property type="entry name" value="HisKA"/>
    <property type="match status" value="1"/>
</dbReference>
<dbReference type="PROSITE" id="PS50110">
    <property type="entry name" value="RESPONSE_REGULATORY"/>
    <property type="match status" value="1"/>
</dbReference>
<dbReference type="SMART" id="SM00448">
    <property type="entry name" value="REC"/>
    <property type="match status" value="1"/>
</dbReference>
<dbReference type="SUPFAM" id="SSF52172">
    <property type="entry name" value="CheY-like"/>
    <property type="match status" value="1"/>
</dbReference>
<dbReference type="InterPro" id="IPR000700">
    <property type="entry name" value="PAS-assoc_C"/>
</dbReference>
<feature type="domain" description="PAS" evidence="5">
    <location>
        <begin position="134"/>
        <end position="204"/>
    </location>
</feature>
<proteinExistence type="predicted"/>
<dbReference type="InterPro" id="IPR004358">
    <property type="entry name" value="Sig_transdc_His_kin-like_C"/>
</dbReference>
<dbReference type="InterPro" id="IPR003661">
    <property type="entry name" value="HisK_dim/P_dom"/>
</dbReference>
<dbReference type="STRING" id="259564.Mbur_1775"/>
<dbReference type="Gene3D" id="1.10.287.130">
    <property type="match status" value="1"/>
</dbReference>
<dbReference type="PANTHER" id="PTHR43547">
    <property type="entry name" value="TWO-COMPONENT HISTIDINE KINASE"/>
    <property type="match status" value="1"/>
</dbReference>
<dbReference type="RefSeq" id="WP_011499807.1">
    <property type="nucleotide sequence ID" value="NC_007955.1"/>
</dbReference>
<dbReference type="InterPro" id="IPR000014">
    <property type="entry name" value="PAS"/>
</dbReference>
<feature type="domain" description="PAC" evidence="6">
    <location>
        <begin position="209"/>
        <end position="265"/>
    </location>
</feature>
<dbReference type="CDD" id="cd00130">
    <property type="entry name" value="PAS"/>
    <property type="match status" value="1"/>
</dbReference>
<keyword evidence="7" id="KW-0808">Transferase</keyword>
<dbReference type="Pfam" id="PF00072">
    <property type="entry name" value="Response_reg"/>
    <property type="match status" value="1"/>
</dbReference>
<dbReference type="InterPro" id="IPR011006">
    <property type="entry name" value="CheY-like_superfamily"/>
</dbReference>
<dbReference type="SUPFAM" id="SSF47384">
    <property type="entry name" value="Homodimeric domain of signal transducing histidine kinase"/>
    <property type="match status" value="1"/>
</dbReference>
<evidence type="ECO:0000259" key="4">
    <source>
        <dbReference type="PROSITE" id="PS50110"/>
    </source>
</evidence>
<evidence type="ECO:0000259" key="6">
    <source>
        <dbReference type="PROSITE" id="PS50113"/>
    </source>
</evidence>
<dbReference type="Proteomes" id="UP000001979">
    <property type="component" value="Chromosome"/>
</dbReference>
<dbReference type="InterPro" id="IPR001789">
    <property type="entry name" value="Sig_transdc_resp-reg_receiver"/>
</dbReference>
<organism evidence="7 8">
    <name type="scientific">Methanococcoides burtonii (strain DSM 6242 / NBRC 107633 / OCM 468 / ACE-M)</name>
    <dbReference type="NCBI Taxonomy" id="259564"/>
    <lineage>
        <taxon>Archaea</taxon>
        <taxon>Methanobacteriati</taxon>
        <taxon>Methanobacteriota</taxon>
        <taxon>Stenosarchaea group</taxon>
        <taxon>Methanomicrobia</taxon>
        <taxon>Methanosarcinales</taxon>
        <taxon>Methanosarcinaceae</taxon>
        <taxon>Methanococcoides</taxon>
    </lineage>
</organism>